<feature type="transmembrane region" description="Helical" evidence="5">
    <location>
        <begin position="93"/>
        <end position="110"/>
    </location>
</feature>
<feature type="transmembrane region" description="Helical" evidence="5">
    <location>
        <begin position="238"/>
        <end position="258"/>
    </location>
</feature>
<evidence type="ECO:0000256" key="3">
    <source>
        <dbReference type="ARBA" id="ARBA00022989"/>
    </source>
</evidence>
<keyword evidence="7" id="KW-1185">Reference proteome</keyword>
<dbReference type="EnsemblMetazoa" id="CLYHEMT000048.2">
    <property type="protein sequence ID" value="CLYHEMP000048.2"/>
    <property type="gene ID" value="CLYHEMG000048"/>
</dbReference>
<dbReference type="PANTHER" id="PTHR11040">
    <property type="entry name" value="ZINC/IRON TRANSPORTER"/>
    <property type="match status" value="1"/>
</dbReference>
<dbReference type="GO" id="GO:0005385">
    <property type="term" value="F:zinc ion transmembrane transporter activity"/>
    <property type="evidence" value="ECO:0007669"/>
    <property type="project" value="TreeGrafter"/>
</dbReference>
<comment type="subcellular location">
    <subcellularLocation>
        <location evidence="1">Membrane</location>
        <topology evidence="1">Multi-pass membrane protein</topology>
    </subcellularLocation>
</comment>
<dbReference type="GeneID" id="136813019"/>
<feature type="transmembrane region" description="Helical" evidence="5">
    <location>
        <begin position="325"/>
        <end position="350"/>
    </location>
</feature>
<dbReference type="PANTHER" id="PTHR11040:SF140">
    <property type="entry name" value="ZRT (ZRT), IRT- (IRT-) LIKE PROTEIN TRANSPORTER"/>
    <property type="match status" value="1"/>
</dbReference>
<dbReference type="EnsemblMetazoa" id="CLYHEMT000048.1">
    <property type="protein sequence ID" value="CLYHEMP000048.1"/>
    <property type="gene ID" value="CLYHEMG000048"/>
</dbReference>
<reference evidence="6" key="1">
    <citation type="submission" date="2021-01" db="UniProtKB">
        <authorList>
            <consortium name="EnsemblMetazoa"/>
        </authorList>
    </citation>
    <scope>IDENTIFICATION</scope>
</reference>
<evidence type="ECO:0000313" key="6">
    <source>
        <dbReference type="EnsemblMetazoa" id="CLYHEMP000048.1"/>
    </source>
</evidence>
<keyword evidence="3 5" id="KW-1133">Transmembrane helix</keyword>
<keyword evidence="2 5" id="KW-0812">Transmembrane</keyword>
<evidence type="ECO:0000256" key="4">
    <source>
        <dbReference type="ARBA" id="ARBA00023136"/>
    </source>
</evidence>
<dbReference type="Proteomes" id="UP000594262">
    <property type="component" value="Unplaced"/>
</dbReference>
<protein>
    <recommendedName>
        <fullName evidence="8">Zinc transporter ZIP1</fullName>
    </recommendedName>
</protein>
<sequence>MSVLDRVPQWAVKVVGTFILFLLSMIFGALPLKLQRDVNTRNKENGSMRKLLISLSNCFAGGVFFSTVILDLFPDVREKMDEALDLVDIQTDFPLGDFIIGFGFIFMLILEQLVESCCSNSNFLNHGHSHGKVGSDMVFENDPDETHQLLPDAPPDDTIMQSAGPINQNKKTVAIGPSTILSGNSISYTDSEEEFEQSGSYNSFVSNNGTRHRVRKLHRTRTKSLASMQSVSTSNFRLYMMVFAISLHSLFEGLSVGLLVKTQVLLQILVALLIHKSIISFSIGVQLVDADLPTSVVLICLAIFAAMAPLGVGLGMLLLKSLDKVIKTFISGILQGIATGTFLYVTFFEVLPHELNIVDRKLLKIMFVMLGYFVITGVCYFENRFHKASGVQPAHNKTEVFSVLG</sequence>
<organism evidence="6 7">
    <name type="scientific">Clytia hemisphaerica</name>
    <dbReference type="NCBI Taxonomy" id="252671"/>
    <lineage>
        <taxon>Eukaryota</taxon>
        <taxon>Metazoa</taxon>
        <taxon>Cnidaria</taxon>
        <taxon>Hydrozoa</taxon>
        <taxon>Hydroidolina</taxon>
        <taxon>Leptothecata</taxon>
        <taxon>Obeliida</taxon>
        <taxon>Clytiidae</taxon>
        <taxon>Clytia</taxon>
    </lineage>
</organism>
<dbReference type="AlphaFoldDB" id="A0A7M5UHG9"/>
<feature type="transmembrane region" description="Helical" evidence="5">
    <location>
        <begin position="51"/>
        <end position="73"/>
    </location>
</feature>
<feature type="transmembrane region" description="Helical" evidence="5">
    <location>
        <begin position="362"/>
        <end position="381"/>
    </location>
</feature>
<dbReference type="OrthoDB" id="448280at2759"/>
<evidence type="ECO:0008006" key="8">
    <source>
        <dbReference type="Google" id="ProtNLM"/>
    </source>
</evidence>
<name>A0A7M5UHG9_9CNID</name>
<dbReference type="Pfam" id="PF02535">
    <property type="entry name" value="Zip"/>
    <property type="match status" value="1"/>
</dbReference>
<keyword evidence="4 5" id="KW-0472">Membrane</keyword>
<dbReference type="RefSeq" id="XP_066925630.1">
    <property type="nucleotide sequence ID" value="XM_067069529.1"/>
</dbReference>
<evidence type="ECO:0000313" key="7">
    <source>
        <dbReference type="Proteomes" id="UP000594262"/>
    </source>
</evidence>
<evidence type="ECO:0000256" key="1">
    <source>
        <dbReference type="ARBA" id="ARBA00004141"/>
    </source>
</evidence>
<proteinExistence type="predicted"/>
<feature type="transmembrane region" description="Helical" evidence="5">
    <location>
        <begin position="12"/>
        <end position="30"/>
    </location>
</feature>
<accession>A0A7M5UHG9</accession>
<dbReference type="GO" id="GO:0005886">
    <property type="term" value="C:plasma membrane"/>
    <property type="evidence" value="ECO:0007669"/>
    <property type="project" value="TreeGrafter"/>
</dbReference>
<evidence type="ECO:0000256" key="5">
    <source>
        <dbReference type="SAM" id="Phobius"/>
    </source>
</evidence>
<dbReference type="InterPro" id="IPR003689">
    <property type="entry name" value="ZIP"/>
</dbReference>
<feature type="transmembrane region" description="Helical" evidence="5">
    <location>
        <begin position="296"/>
        <end position="319"/>
    </location>
</feature>
<evidence type="ECO:0000256" key="2">
    <source>
        <dbReference type="ARBA" id="ARBA00022692"/>
    </source>
</evidence>